<gene>
    <name evidence="1" type="ORF">METZ01_LOCUS275386</name>
</gene>
<feature type="non-terminal residue" evidence="1">
    <location>
        <position position="1"/>
    </location>
</feature>
<reference evidence="1" key="1">
    <citation type="submission" date="2018-05" db="EMBL/GenBank/DDBJ databases">
        <authorList>
            <person name="Lanie J.A."/>
            <person name="Ng W.-L."/>
            <person name="Kazmierczak K.M."/>
            <person name="Andrzejewski T.M."/>
            <person name="Davidsen T.M."/>
            <person name="Wayne K.J."/>
            <person name="Tettelin H."/>
            <person name="Glass J.I."/>
            <person name="Rusch D."/>
            <person name="Podicherti R."/>
            <person name="Tsui H.-C.T."/>
            <person name="Winkler M.E."/>
        </authorList>
    </citation>
    <scope>NUCLEOTIDE SEQUENCE</scope>
</reference>
<proteinExistence type="predicted"/>
<evidence type="ECO:0000313" key="1">
    <source>
        <dbReference type="EMBL" id="SVC22532.1"/>
    </source>
</evidence>
<dbReference type="EMBL" id="UINC01079996">
    <property type="protein sequence ID" value="SVC22532.1"/>
    <property type="molecule type" value="Genomic_DNA"/>
</dbReference>
<sequence length="50" mass="5679">VTSGTPSLFLRCRRESWRTYYIAHGVNMADFGLEVFVDMDSSSDIGLYSQ</sequence>
<protein>
    <submittedName>
        <fullName evidence="1">Uncharacterized protein</fullName>
    </submittedName>
</protein>
<name>A0A382KGQ4_9ZZZZ</name>
<dbReference type="AlphaFoldDB" id="A0A382KGQ4"/>
<accession>A0A382KGQ4</accession>
<organism evidence="1">
    <name type="scientific">marine metagenome</name>
    <dbReference type="NCBI Taxonomy" id="408172"/>
    <lineage>
        <taxon>unclassified sequences</taxon>
        <taxon>metagenomes</taxon>
        <taxon>ecological metagenomes</taxon>
    </lineage>
</organism>